<dbReference type="InterPro" id="IPR039181">
    <property type="entry name" value="Elapor1/2"/>
</dbReference>
<accession>A0ABN8S9U9</accession>
<comment type="similarity">
    <text evidence="2">Belongs to the ELAPOR family.</text>
</comment>
<dbReference type="EMBL" id="CALNXK010000486">
    <property type="protein sequence ID" value="CAH3186528.1"/>
    <property type="molecule type" value="Genomic_DNA"/>
</dbReference>
<dbReference type="SUPFAM" id="SSF50911">
    <property type="entry name" value="Mannose 6-phosphate receptor domain"/>
    <property type="match status" value="1"/>
</dbReference>
<dbReference type="SMART" id="SM01411">
    <property type="entry name" value="Ephrin_rec_like"/>
    <property type="match status" value="2"/>
</dbReference>
<comment type="caution">
    <text evidence="10">The sequence shown here is derived from an EMBL/GenBank/DDBJ whole genome shotgun (WGS) entry which is preliminary data.</text>
</comment>
<dbReference type="InterPro" id="IPR009011">
    <property type="entry name" value="Man6P_isomerase_rcpt-bd_dom_sf"/>
</dbReference>
<keyword evidence="3" id="KW-1003">Cell membrane</keyword>
<dbReference type="PANTHER" id="PTHR22727:SF15">
    <property type="entry name" value="MRH DOMAIN-CONTAINING PROTEIN"/>
    <property type="match status" value="1"/>
</dbReference>
<feature type="domain" description="MRH" evidence="9">
    <location>
        <begin position="679"/>
        <end position="851"/>
    </location>
</feature>
<evidence type="ECO:0000256" key="5">
    <source>
        <dbReference type="ARBA" id="ARBA00023157"/>
    </source>
</evidence>
<evidence type="ECO:0000256" key="6">
    <source>
        <dbReference type="ARBA" id="ARBA00023180"/>
    </source>
</evidence>
<keyword evidence="7" id="KW-0472">Membrane</keyword>
<keyword evidence="5" id="KW-1015">Disulfide bond</keyword>
<gene>
    <name evidence="10" type="ORF">PLOB_00034970</name>
</gene>
<evidence type="ECO:0000256" key="8">
    <source>
        <dbReference type="SAM" id="SignalP"/>
    </source>
</evidence>
<dbReference type="Gene3D" id="2.70.130.10">
    <property type="entry name" value="Mannose-6-phosphate receptor binding domain"/>
    <property type="match status" value="1"/>
</dbReference>
<dbReference type="Gene3D" id="2.10.50.10">
    <property type="entry name" value="Tumor Necrosis Factor Receptor, subunit A, domain 2"/>
    <property type="match status" value="1"/>
</dbReference>
<organism evidence="10 11">
    <name type="scientific">Porites lobata</name>
    <dbReference type="NCBI Taxonomy" id="104759"/>
    <lineage>
        <taxon>Eukaryota</taxon>
        <taxon>Metazoa</taxon>
        <taxon>Cnidaria</taxon>
        <taxon>Anthozoa</taxon>
        <taxon>Hexacorallia</taxon>
        <taxon>Scleractinia</taxon>
        <taxon>Fungiina</taxon>
        <taxon>Poritidae</taxon>
        <taxon>Porites</taxon>
    </lineage>
</organism>
<feature type="transmembrane region" description="Helical" evidence="7">
    <location>
        <begin position="924"/>
        <end position="945"/>
    </location>
</feature>
<name>A0ABN8S9U9_9CNID</name>
<evidence type="ECO:0000256" key="4">
    <source>
        <dbReference type="ARBA" id="ARBA00022729"/>
    </source>
</evidence>
<dbReference type="InterPro" id="IPR044865">
    <property type="entry name" value="MRH_dom"/>
</dbReference>
<feature type="signal peptide" evidence="8">
    <location>
        <begin position="1"/>
        <end position="22"/>
    </location>
</feature>
<dbReference type="PANTHER" id="PTHR22727">
    <property type="entry name" value="PROTEIN CBG13728"/>
    <property type="match status" value="1"/>
</dbReference>
<feature type="chain" id="PRO_5046766181" description="MRH domain-containing protein" evidence="8">
    <location>
        <begin position="23"/>
        <end position="995"/>
    </location>
</feature>
<keyword evidence="6" id="KW-0325">Glycoprotein</keyword>
<keyword evidence="4 8" id="KW-0732">Signal</keyword>
<dbReference type="PROSITE" id="PS51914">
    <property type="entry name" value="MRH"/>
    <property type="match status" value="1"/>
</dbReference>
<sequence>MAQLAGLCVVIYLLSIASSSQSLNCTKDDYVQQILPCDPRTSTRSVVYYLNSSTCFSGEFPPKPQHGIPCVCTPGKGLKGNSPTNHTCTPCAIGEYGSGGEIINNWRDWTGNGTVPPEGSGLITYCSDISSNYVKHCDSWKASADNYTLESGDNRGSRWYCLVSVLLMTRKFVLTNNSVSFDYHVDSQDCRPEVFGGCDGLGFFIDGQQVLQYQGNQFHWVTKTYNLKKGSHTLKWVFRKSCFSYGYSFLDKAFIRSITLVGTDEPNVKCKPCPPGYFSNQEGASQCTACSYFQFQAKEGQTKCDPCPTNTFAMMGASKCIPLPKCTKDDIISAPGNLSTCSCNNNTGVCTTTVQEKFVTVTLKDGKAPKILCNRQNTTITPSSKTVQCRCQPGFEIFRGKDGQIQCKPCSKGRFSTGVKCATCKVGHIALPGKHYFLWRNDTLPEGFSASCSGDCTIETGWIPAGDHIRTERVVGNVHSELRSPEVEVDSDLAKVVFSCSVLCNLTGVPSKPVKGETLAKIENCNLIFQVWKNGSLKDQVNCTRPKGKYIYRYEKRRDGNYVMHVYPLEKGRYQFRWTFYQLDDTFSSAFEAKVSNISILSAKSGAARNCTACPPGYRSTPDNTDCKICPNGTSSSAGSDKCTPCQGQTFAAQKGSEECLPCGSNTKVLPNKDGCDTNGCKFSPAPGVDYDLSALSRPGGSMIKVNLPGLHPWGRRRFSYGFIYFYSSEYYFNLCTVDHDNSSCTSRDWISGKRVPLPVMACRSWYNDISIGSVIGYKRKQDIRSGLIVELLHGDKCFSGGNNGRYKTTIDLRCDVTAGVGQPGRESNFSSVQQGCDVQFVWKSLYACSKCREQDITRIKGECINGTRNVTVLRSIPCWAPDESPGANVTTEECVTPTKFVTVTVTATVLAFREKVSSKVNKILIGVGVVVIVLLLGVALFFVYKHRTIKYRYLNWMARNKPMSRLKQEDDEDHFIEGDELAYPSNDKDEPFRT</sequence>
<protein>
    <recommendedName>
        <fullName evidence="9">MRH domain-containing protein</fullName>
    </recommendedName>
</protein>
<evidence type="ECO:0000256" key="7">
    <source>
        <dbReference type="SAM" id="Phobius"/>
    </source>
</evidence>
<evidence type="ECO:0000259" key="9">
    <source>
        <dbReference type="PROSITE" id="PS51914"/>
    </source>
</evidence>
<keyword evidence="7" id="KW-1133">Transmembrane helix</keyword>
<proteinExistence type="inferred from homology"/>
<evidence type="ECO:0000256" key="3">
    <source>
        <dbReference type="ARBA" id="ARBA00022475"/>
    </source>
</evidence>
<evidence type="ECO:0000313" key="10">
    <source>
        <dbReference type="EMBL" id="CAH3186528.1"/>
    </source>
</evidence>
<evidence type="ECO:0000256" key="1">
    <source>
        <dbReference type="ARBA" id="ARBA00004251"/>
    </source>
</evidence>
<dbReference type="Proteomes" id="UP001159405">
    <property type="component" value="Unassembled WGS sequence"/>
</dbReference>
<reference evidence="10 11" key="1">
    <citation type="submission" date="2022-05" db="EMBL/GenBank/DDBJ databases">
        <authorList>
            <consortium name="Genoscope - CEA"/>
            <person name="William W."/>
        </authorList>
    </citation>
    <scope>NUCLEOTIDE SEQUENCE [LARGE SCALE GENOMIC DNA]</scope>
</reference>
<comment type="subcellular location">
    <subcellularLocation>
        <location evidence="1">Cell membrane</location>
        <topology evidence="1">Single-pass type I membrane protein</topology>
    </subcellularLocation>
</comment>
<keyword evidence="7" id="KW-0812">Transmembrane</keyword>
<evidence type="ECO:0000313" key="11">
    <source>
        <dbReference type="Proteomes" id="UP001159405"/>
    </source>
</evidence>
<keyword evidence="11" id="KW-1185">Reference proteome</keyword>
<evidence type="ECO:0000256" key="2">
    <source>
        <dbReference type="ARBA" id="ARBA00007627"/>
    </source>
</evidence>